<dbReference type="GO" id="GO:0048367">
    <property type="term" value="P:shoot system development"/>
    <property type="evidence" value="ECO:0007669"/>
    <property type="project" value="UniProtKB-ARBA"/>
</dbReference>
<keyword evidence="2" id="KW-0217">Developmental protein</keyword>
<evidence type="ECO:0000256" key="4">
    <source>
        <dbReference type="ARBA" id="ARBA00022692"/>
    </source>
</evidence>
<comment type="subcellular location">
    <subcellularLocation>
        <location evidence="1">Cell membrane</location>
        <topology evidence="1">Single-pass membrane protein</topology>
    </subcellularLocation>
</comment>
<dbReference type="GO" id="GO:0005886">
    <property type="term" value="C:plasma membrane"/>
    <property type="evidence" value="ECO:0007669"/>
    <property type="project" value="UniProtKB-SubCell"/>
</dbReference>
<reference evidence="9 10" key="1">
    <citation type="submission" date="2016-09" db="EMBL/GenBank/DDBJ databases">
        <title>The draft genome of Dichanthelium oligosanthes: A C3 panicoid grass species.</title>
        <authorList>
            <person name="Studer A.J."/>
            <person name="Schnable J.C."/>
            <person name="Brutnell T.P."/>
        </authorList>
    </citation>
    <scope>NUCLEOTIDE SEQUENCE [LARGE SCALE GENOMIC DNA]</scope>
    <source>
        <strain evidence="10">cv. Kellogg 1175</strain>
        <tissue evidence="9">Leaf</tissue>
    </source>
</reference>
<evidence type="ECO:0000256" key="1">
    <source>
        <dbReference type="ARBA" id="ARBA00004162"/>
    </source>
</evidence>
<dbReference type="STRING" id="888268.A0A1E5VDV4"/>
<feature type="region of interest" description="Disordered" evidence="8">
    <location>
        <begin position="1"/>
        <end position="24"/>
    </location>
</feature>
<keyword evidence="6" id="KW-0472">Membrane</keyword>
<dbReference type="InterPro" id="IPR051525">
    <property type="entry name" value="DVL_RTFL_regulatory"/>
</dbReference>
<name>A0A1E5VDV4_9POAL</name>
<dbReference type="GO" id="GO:0008285">
    <property type="term" value="P:negative regulation of cell population proliferation"/>
    <property type="evidence" value="ECO:0007669"/>
    <property type="project" value="InterPro"/>
</dbReference>
<keyword evidence="5" id="KW-1133">Transmembrane helix</keyword>
<evidence type="ECO:0000313" key="9">
    <source>
        <dbReference type="EMBL" id="OEL23328.1"/>
    </source>
</evidence>
<accession>A0A1E5VDV4</accession>
<evidence type="ECO:0000256" key="7">
    <source>
        <dbReference type="ARBA" id="ARBA00024340"/>
    </source>
</evidence>
<evidence type="ECO:0000313" key="10">
    <source>
        <dbReference type="Proteomes" id="UP000095767"/>
    </source>
</evidence>
<evidence type="ECO:0000256" key="2">
    <source>
        <dbReference type="ARBA" id="ARBA00022473"/>
    </source>
</evidence>
<sequence length="56" mass="6155">MGQCASQQQGSAAGGAGGGGEGRRGCLAMSRERRSRFYIFRRCVAMLVCWHKYKNI</sequence>
<dbReference type="Pfam" id="PF08137">
    <property type="entry name" value="DVL"/>
    <property type="match status" value="1"/>
</dbReference>
<dbReference type="EMBL" id="LWDX02042805">
    <property type="protein sequence ID" value="OEL23328.1"/>
    <property type="molecule type" value="Genomic_DNA"/>
</dbReference>
<evidence type="ECO:0000256" key="5">
    <source>
        <dbReference type="ARBA" id="ARBA00022989"/>
    </source>
</evidence>
<comment type="similarity">
    <text evidence="7">Belongs to the DVL/RTFL small polypeptides family.</text>
</comment>
<evidence type="ECO:0000256" key="6">
    <source>
        <dbReference type="ARBA" id="ARBA00023136"/>
    </source>
</evidence>
<keyword evidence="4" id="KW-0812">Transmembrane</keyword>
<dbReference type="Proteomes" id="UP000095767">
    <property type="component" value="Unassembled WGS sequence"/>
</dbReference>
<keyword evidence="3" id="KW-1003">Cell membrane</keyword>
<comment type="caution">
    <text evidence="9">The sequence shown here is derived from an EMBL/GenBank/DDBJ whole genome shotgun (WGS) entry which is preliminary data.</text>
</comment>
<organism evidence="9 10">
    <name type="scientific">Dichanthelium oligosanthes</name>
    <dbReference type="NCBI Taxonomy" id="888268"/>
    <lineage>
        <taxon>Eukaryota</taxon>
        <taxon>Viridiplantae</taxon>
        <taxon>Streptophyta</taxon>
        <taxon>Embryophyta</taxon>
        <taxon>Tracheophyta</taxon>
        <taxon>Spermatophyta</taxon>
        <taxon>Magnoliopsida</taxon>
        <taxon>Liliopsida</taxon>
        <taxon>Poales</taxon>
        <taxon>Poaceae</taxon>
        <taxon>PACMAD clade</taxon>
        <taxon>Panicoideae</taxon>
        <taxon>Panicodae</taxon>
        <taxon>Paniceae</taxon>
        <taxon>Dichantheliinae</taxon>
        <taxon>Dichanthelium</taxon>
    </lineage>
</organism>
<evidence type="ECO:0000256" key="8">
    <source>
        <dbReference type="SAM" id="MobiDB-lite"/>
    </source>
</evidence>
<feature type="compositionally biased region" description="Low complexity" evidence="8">
    <location>
        <begin position="1"/>
        <end position="11"/>
    </location>
</feature>
<protein>
    <recommendedName>
        <fullName evidence="11">DEVIL-like protein</fullName>
    </recommendedName>
</protein>
<proteinExistence type="inferred from homology"/>
<dbReference type="PANTHER" id="PTHR33102">
    <property type="entry name" value="DVL19-RELATED-RELATED"/>
    <property type="match status" value="1"/>
</dbReference>
<evidence type="ECO:0008006" key="11">
    <source>
        <dbReference type="Google" id="ProtNLM"/>
    </source>
</evidence>
<keyword evidence="10" id="KW-1185">Reference proteome</keyword>
<dbReference type="AlphaFoldDB" id="A0A1E5VDV4"/>
<evidence type="ECO:0000256" key="3">
    <source>
        <dbReference type="ARBA" id="ARBA00022475"/>
    </source>
</evidence>
<dbReference type="InterPro" id="IPR012552">
    <property type="entry name" value="DVL"/>
</dbReference>
<gene>
    <name evidence="9" type="ORF">BAE44_0015653</name>
</gene>